<dbReference type="AlphaFoldDB" id="A0A128EKP2"/>
<dbReference type="SUPFAM" id="SSF81891">
    <property type="entry name" value="Poly A polymerase C-terminal region-like"/>
    <property type="match status" value="1"/>
</dbReference>
<sequence length="379" mass="44171">MQLSITNLKIFKNKDFIKLKNLLAKHTKRAYFVGGFVRDTLLKKECFDIDIEIYDIDTYKFNHLMEEIGADGVGKNFFVYKYKNFDIALARTENKCGVGHKAFEVAVCNDEKLGAKRRDFTINSIMINIFTGEILDFYGGQDDLKKGILRVVDEKTFVEDSLRVLRAIQFVARFDLSVDKKSFELMKSINLTDLSKDRISSELIKFFRAKNQALGFRLICDLGVDKFLFGVKFIKVEEEKFIKFIEQKAKFIDDEMFFLYALTNFFKLDKIKTLQRLNLAIRYKRIIKEPFFIKLTDKNLMQIALNISLKNWLGLYSKNRIKKAKELGVYNAKFEPKVDIESILKAGFQGKDIANEIKKAQNLEIIKYLAKKKPKFGKI</sequence>
<evidence type="ECO:0000256" key="3">
    <source>
        <dbReference type="ARBA" id="ARBA00022694"/>
    </source>
</evidence>
<dbReference type="Gene3D" id="1.10.3090.10">
    <property type="entry name" value="cca-adding enzyme, domain 2"/>
    <property type="match status" value="1"/>
</dbReference>
<comment type="similarity">
    <text evidence="7">Belongs to the tRNA nucleotidyltransferase/poly(A) polymerase family.</text>
</comment>
<keyword evidence="10" id="KW-1185">Reference proteome</keyword>
<dbReference type="InterPro" id="IPR043519">
    <property type="entry name" value="NT_sf"/>
</dbReference>
<comment type="cofactor">
    <cofactor evidence="1">
        <name>Mg(2+)</name>
        <dbReference type="ChEBI" id="CHEBI:18420"/>
    </cofactor>
</comment>
<dbReference type="InterPro" id="IPR050264">
    <property type="entry name" value="Bact_CCA-adding_enz_type3_sf"/>
</dbReference>
<gene>
    <name evidence="9" type="primary">cca</name>
    <name evidence="9" type="ORF">ERS672216_01653</name>
</gene>
<dbReference type="SUPFAM" id="SSF81301">
    <property type="entry name" value="Nucleotidyltransferase"/>
    <property type="match status" value="1"/>
</dbReference>
<protein>
    <submittedName>
        <fullName evidence="9">PolyA polymerase family protein</fullName>
    </submittedName>
</protein>
<dbReference type="GO" id="GO:0046872">
    <property type="term" value="F:metal ion binding"/>
    <property type="evidence" value="ECO:0007669"/>
    <property type="project" value="UniProtKB-KW"/>
</dbReference>
<reference evidence="9 10" key="1">
    <citation type="submission" date="2016-02" db="EMBL/GenBank/DDBJ databases">
        <authorList>
            <consortium name="Pathogen Informatics"/>
        </authorList>
    </citation>
    <scope>NUCLEOTIDE SEQUENCE [LARGE SCALE GENOMIC DNA]</scope>
    <source>
        <strain evidence="9 10">RC20</strain>
    </source>
</reference>
<evidence type="ECO:0000256" key="6">
    <source>
        <dbReference type="ARBA" id="ARBA00022842"/>
    </source>
</evidence>
<evidence type="ECO:0000313" key="10">
    <source>
        <dbReference type="Proteomes" id="UP000069632"/>
    </source>
</evidence>
<dbReference type="GO" id="GO:0016779">
    <property type="term" value="F:nucleotidyltransferase activity"/>
    <property type="evidence" value="ECO:0007669"/>
    <property type="project" value="UniProtKB-KW"/>
</dbReference>
<dbReference type="PANTHER" id="PTHR46173:SF1">
    <property type="entry name" value="CCA TRNA NUCLEOTIDYLTRANSFERASE 1, MITOCHONDRIAL"/>
    <property type="match status" value="1"/>
</dbReference>
<keyword evidence="4" id="KW-0548">Nucleotidyltransferase</keyword>
<dbReference type="Pfam" id="PF01743">
    <property type="entry name" value="PolyA_pol"/>
    <property type="match status" value="1"/>
</dbReference>
<keyword evidence="5" id="KW-0479">Metal-binding</keyword>
<dbReference type="RefSeq" id="WP_075540484.1">
    <property type="nucleotide sequence ID" value="NZ_CP053844.1"/>
</dbReference>
<evidence type="ECO:0000256" key="1">
    <source>
        <dbReference type="ARBA" id="ARBA00001946"/>
    </source>
</evidence>
<name>A0A128EKP2_9BACT</name>
<organism evidence="9 10">
    <name type="scientific">Campylobacter geochelonis</name>
    <dbReference type="NCBI Taxonomy" id="1780362"/>
    <lineage>
        <taxon>Bacteria</taxon>
        <taxon>Pseudomonadati</taxon>
        <taxon>Campylobacterota</taxon>
        <taxon>Epsilonproteobacteria</taxon>
        <taxon>Campylobacterales</taxon>
        <taxon>Campylobacteraceae</taxon>
        <taxon>Campylobacter</taxon>
    </lineage>
</organism>
<evidence type="ECO:0000259" key="8">
    <source>
        <dbReference type="Pfam" id="PF01743"/>
    </source>
</evidence>
<evidence type="ECO:0000256" key="5">
    <source>
        <dbReference type="ARBA" id="ARBA00022723"/>
    </source>
</evidence>
<accession>A0A128EKP2</accession>
<dbReference type="GO" id="GO:0000049">
    <property type="term" value="F:tRNA binding"/>
    <property type="evidence" value="ECO:0007669"/>
    <property type="project" value="TreeGrafter"/>
</dbReference>
<keyword evidence="3" id="KW-0819">tRNA processing</keyword>
<dbReference type="Proteomes" id="UP000069632">
    <property type="component" value="Unassembled WGS sequence"/>
</dbReference>
<evidence type="ECO:0000313" key="9">
    <source>
        <dbReference type="EMBL" id="CZE48908.1"/>
    </source>
</evidence>
<proteinExistence type="inferred from homology"/>
<dbReference type="PANTHER" id="PTHR46173">
    <property type="entry name" value="CCA TRNA NUCLEOTIDYLTRANSFERASE 1, MITOCHONDRIAL"/>
    <property type="match status" value="1"/>
</dbReference>
<evidence type="ECO:0000256" key="7">
    <source>
        <dbReference type="RuleBase" id="RU003953"/>
    </source>
</evidence>
<dbReference type="EMBL" id="FIZP01000012">
    <property type="protein sequence ID" value="CZE48908.1"/>
    <property type="molecule type" value="Genomic_DNA"/>
</dbReference>
<evidence type="ECO:0000256" key="4">
    <source>
        <dbReference type="ARBA" id="ARBA00022695"/>
    </source>
</evidence>
<keyword evidence="6" id="KW-0460">Magnesium</keyword>
<dbReference type="GO" id="GO:0008033">
    <property type="term" value="P:tRNA processing"/>
    <property type="evidence" value="ECO:0007669"/>
    <property type="project" value="UniProtKB-KW"/>
</dbReference>
<feature type="domain" description="Poly A polymerase head" evidence="8">
    <location>
        <begin position="30"/>
        <end position="150"/>
    </location>
</feature>
<evidence type="ECO:0000256" key="2">
    <source>
        <dbReference type="ARBA" id="ARBA00022679"/>
    </source>
</evidence>
<dbReference type="Gene3D" id="3.30.460.10">
    <property type="entry name" value="Beta Polymerase, domain 2"/>
    <property type="match status" value="1"/>
</dbReference>
<dbReference type="OrthoDB" id="9805698at2"/>
<keyword evidence="2 7" id="KW-0808">Transferase</keyword>
<keyword evidence="7" id="KW-0694">RNA-binding</keyword>
<dbReference type="InterPro" id="IPR002646">
    <property type="entry name" value="PolA_pol_head_dom"/>
</dbReference>